<reference evidence="1 2" key="1">
    <citation type="submission" date="2015-12" db="EMBL/GenBank/DDBJ databases">
        <authorList>
            <person name="Shamseldin A."/>
            <person name="Moawad H."/>
            <person name="Abd El-Rahim W.M."/>
            <person name="Sadowsky M.J."/>
        </authorList>
    </citation>
    <scope>NUCLEOTIDE SEQUENCE [LARGE SCALE GENOMIC DNA]</scope>
    <source>
        <strain evidence="1 2">WF1</strain>
    </source>
</reference>
<proteinExistence type="predicted"/>
<comment type="caution">
    <text evidence="1">The sequence shown here is derived from an EMBL/GenBank/DDBJ whole genome shotgun (WGS) entry which is preliminary data.</text>
</comment>
<sequence>MNQTNSLSATLISSRLAIVGMHSFAQLGLTPEEVRIFLTIKERSDWPVRMQHLLPDFAEQDIDEEEL</sequence>
<name>A0A1V8M7D6_9GAMM</name>
<evidence type="ECO:0000313" key="2">
    <source>
        <dbReference type="Proteomes" id="UP000191980"/>
    </source>
</evidence>
<accession>A0A1V8M7D6</accession>
<dbReference type="AlphaFoldDB" id="A0A1V8M7D6"/>
<dbReference type="EMBL" id="LPUF01000001">
    <property type="protein sequence ID" value="OQK17442.1"/>
    <property type="molecule type" value="Genomic_DNA"/>
</dbReference>
<keyword evidence="2" id="KW-1185">Reference proteome</keyword>
<protein>
    <submittedName>
        <fullName evidence="1">Uncharacterized protein</fullName>
    </submittedName>
</protein>
<dbReference type="RefSeq" id="WP_080522052.1">
    <property type="nucleotide sequence ID" value="NZ_LPUF01000001.1"/>
</dbReference>
<evidence type="ECO:0000313" key="1">
    <source>
        <dbReference type="EMBL" id="OQK17442.1"/>
    </source>
</evidence>
<gene>
    <name evidence="1" type="ORF">AU255_06070</name>
</gene>
<organism evidence="1 2">
    <name type="scientific">Methyloprofundus sedimenti</name>
    <dbReference type="NCBI Taxonomy" id="1420851"/>
    <lineage>
        <taxon>Bacteria</taxon>
        <taxon>Pseudomonadati</taxon>
        <taxon>Pseudomonadota</taxon>
        <taxon>Gammaproteobacteria</taxon>
        <taxon>Methylococcales</taxon>
        <taxon>Methylococcaceae</taxon>
        <taxon>Methyloprofundus</taxon>
    </lineage>
</organism>
<dbReference type="Proteomes" id="UP000191980">
    <property type="component" value="Unassembled WGS sequence"/>
</dbReference>